<organism evidence="8 9">
    <name type="scientific">Pseudonocardia endophytica</name>
    <dbReference type="NCBI Taxonomy" id="401976"/>
    <lineage>
        <taxon>Bacteria</taxon>
        <taxon>Bacillati</taxon>
        <taxon>Actinomycetota</taxon>
        <taxon>Actinomycetes</taxon>
        <taxon>Pseudonocardiales</taxon>
        <taxon>Pseudonocardiaceae</taxon>
        <taxon>Pseudonocardia</taxon>
    </lineage>
</organism>
<dbReference type="SUPFAM" id="SSF52777">
    <property type="entry name" value="CoA-dependent acyltransferases"/>
    <property type="match status" value="8"/>
</dbReference>
<feature type="domain" description="Carrier" evidence="7">
    <location>
        <begin position="2347"/>
        <end position="2422"/>
    </location>
</feature>
<dbReference type="Gene3D" id="2.30.38.10">
    <property type="entry name" value="Luciferase, Domain 3"/>
    <property type="match status" value="4"/>
</dbReference>
<comment type="caution">
    <text evidence="8">The sequence shown here is derived from an EMBL/GenBank/DDBJ whole genome shotgun (WGS) entry which is preliminary data.</text>
</comment>
<dbReference type="NCBIfam" id="NF003417">
    <property type="entry name" value="PRK04813.1"/>
    <property type="match status" value="8"/>
</dbReference>
<dbReference type="InterPro" id="IPR029058">
    <property type="entry name" value="AB_hydrolase_fold"/>
</dbReference>
<dbReference type="Gene3D" id="1.10.1200.10">
    <property type="entry name" value="ACP-like"/>
    <property type="match status" value="4"/>
</dbReference>
<evidence type="ECO:0000256" key="2">
    <source>
        <dbReference type="ARBA" id="ARBA00022450"/>
    </source>
</evidence>
<dbReference type="Gene3D" id="3.30.300.30">
    <property type="match status" value="8"/>
</dbReference>
<dbReference type="CDD" id="cd19540">
    <property type="entry name" value="LCL_NRPS-like"/>
    <property type="match status" value="4"/>
</dbReference>
<evidence type="ECO:0000259" key="7">
    <source>
        <dbReference type="PROSITE" id="PS50075"/>
    </source>
</evidence>
<dbReference type="InterPro" id="IPR036736">
    <property type="entry name" value="ACP-like_sf"/>
</dbReference>
<feature type="domain" description="Carrier" evidence="7">
    <location>
        <begin position="4810"/>
        <end position="4885"/>
    </location>
</feature>
<dbReference type="FunFam" id="1.10.1200.10:FF:000005">
    <property type="entry name" value="Nonribosomal peptide synthetase 1"/>
    <property type="match status" value="1"/>
</dbReference>
<sequence>MTSTDVTLDPVTVPELFARHVRERGTATALVFDDVELDYAELGRRVFRLAHLLIGRGVGPEDVVAVAVPRSVDMIVTELAVMVAGAAYLPVDENLPADRIRYMLADAAPRALVTTARAGVEQVSDGLPVVRLDSPEVTAELAVVQETDPAVAITSAHKAYVIYTSGSTGRPKGVVLTHSGVAPLLATQTERFGIGPHSRVLQFASPSFDVAFWDLVLAFGGGGALVVVPSELRVPDEALAAYATRHGVTFMILPPALLAAMPAGVTLPDGATLLAGTERISSELVHRWAPGRDMFNAYGPTEATVNSTLGLCDPGIPAGSSVPIGLPDPGTRAYVLDDALRPVPAGVDGELYLGGESLARGYHDRPGLTAERFVADPFGEPGGRLYRTGDLVRWLPDGRLDFLDRVDDQVKIRGFRVELGEIESVLAGHEAVDQVAVVAREDTPGDRRLAAYVVVRRDRDPEAEDDHVGEWRELHESIFDGAEGIEENFVGWNSSYDGEPIPREQMREWHAATVERIRALEPRRVLEIGIGSGLILSRVAPDCDEYWGTDLSERAIANARADVERSPELAGTVTLTARPAHDLDGLPEHRFDTIVINSVAQYFPGVGYLTDLLTRLTGLLAPGGRIVVGDVRNRRTLRPFRAAIARTRSGGTPSAREVDDAIAREPELLLDPDYFAAVAARIGADAEVLVKSGSTGNELTRHRYDVVLRTGAGDTRPDESVLTWGVDVADEATLDAAVAGHRDGRLRVTGIPNLRLHDELATAAAVDGTGAPDEPTGVPDEPRLREIGESRGLLTRVTWDAGSDDGALDVVYDAVSDTDAVTAPAYRPVRPLRRDPGAYGNDPAGRRDERALAAELRAFAAERLPDYMVPSGFVRLDALPTLSSGKLDRRALPAPDPSAALSDREPRTATEQVLAELMAEALSLPRVGIDDDFFALGGHSLLATRLVLRIRRATGVEVSVRSVFESPTVAGLAELVEGHAGADAGPAVPARPELRPRQRPDSIPLSYAQQRLWFLHSLEGPSATYNVPLVVRLSGDLDVDALHASLLDVMVRHESLRTVFGERDGVAEQRILEPDAISLDLDVVQGTDGLDDVIRRDFDLQAAPPVRATLFRVGPDEHVLALVLHHIAADGWSLAPLWRDVAAAYAARREGIRPRWTPLPVQYADYTLWQRETPDELLDAQVAYWREALRGLPDRIALPADRPAPAVASYAGEQFTFAWDTALHAELAERAQAAGVSVFMVVNAALAALLTRLGAGTDVPLGTPVAGRLDPALDELVGFFVNTLVLRVDTSGDPGFDELLGRVRERSLDAYAHQDVPFERLVEELNPTRSLSHHPLFQVMLAWQNTPTAGVELPGLETSETMPGTGTSKFDLWISLKERAGESDGPAPIDGIVEFNTDIFERATVETVLDRLERLLRAALADPGRRLSDLPLLDDDERRALGEVRPSTDRSLPAGTLPELLDAQARRTPDATALVVEGTSWTYRELDTWTNRLARYLIAQGAGPESTVALALPRSAELVVAILAVIKSGAAYLPLDPDYPAERLAFMIGDAEPVLLFATSATAGLVEHDRTVLLDGGDPAAGFDDGPVADAERTTPLRATHPAYVIYTSGSTGRPKGVVVPHEGIVNRLLWMQDEYGLTTDDRVLQKTPSSFDVSVWEFLWPVVTGAAEVVARPDGHRDPAYLAEVIRSERVTTIHFVPSMLAAFVADPAVAGVSLRRVLCSGEALSPEVAVAAARVLGDVVHNLYGPTEASVDVTSWALPPADAVSREGSVPIGLPVWNTRLHVLDDRLRPVPPGVPGELYLAGIQLARGYLARPGLTSERFVADPFGAPGERMYRTGDLARLRPDGALDFLGRADEQVKIRGLRIEPGEVAAVLAEHAGVAQAVVVGESDRLVGYLVPASGESSEGGGDARVEEWRELYDTLYAQEDDAFVGWNSSYDGRPLPRREMELWRDETVARIRALGPRRVLEIGVGTGLLLGELAPECEEYVATDFSPAVVESLRSDAPESVRLECRAADEFDGLPAGRFDTIVINSVVQYFPGADYLERVLRGALDLLAPGGAVFVGDVRDLRQLRTFHASVAFAGDTGTDAGTLRRVIDRATDGDKELLVAPEFFAPLGAAEVRVKEADYSNELSAYRYDVVLRREAAPAPGPDRELSWGSDVDGTDALEGLLDGPLRVNGVPHARSSAAAAALAELDARPATASVQDLAGVGAEPPAGPTPAQLDEVARRHGLRAYCTWSGARPGDLDVLFVHPSELDDGSGRAASVGTGAFRPGEPAALTSDPLRQHAHAELVSAVKAEASRALPDYMVPAAFVVLDELPLSPNGKLDRKALPSPDPVAAASHRAPSTPAEERLAGLFAEILNLERVGADDDFFALGGHSLLATRLVARVRADLGVSVQVRTVFEAPTVSALAAVVDDAGGTDTPSTRPELVARARPERLPLASAQQRLWFLDRFEGGAATYNVPLVLRLTGELDADALRAALADVVARHEVLRTVFDEHDGVPYQRILSPEDAGVELETRRPSDLDAELARTVRAGFDLAGRIPMRARLFVLGETEHVLALVFHHIVSDGWSMVPLWRDVADAYAARRRGEAPAWDPLPVQYADYALWQHDLLGDADDPDSEHRRQLDHWREQLAGLPARIELPTDRPHPPVAGFAGELFTFGWDAELHAGLSALARERNATVFMVVHAALAALLTRVGAGEDVPIGSPIAGRTDPALDDLVGFFVNTLVLRTDTSGDPTFRALLDQVRDRDLDAHSHQDLPFERLVEDLNPARSLSHHPLFQVMLAGQNNRVADVVLPGLDVDPMLVTTGTSKFDLALSLTERADGGGGIEGVVEYNSEVFDRSTVDALLDRLRRFVSAVVADPDLPIGRVDLLAAGERETLLDAWSGTRHPVGTATFTDVFADVVARDPEATALVLEDASMTYAELDERSDRIARLLARHGAGPESVVALALPRSMDAVAAQVGVLKAGAAYLPIDTALPAGRIAFMISDANPVCVLTADGETDFGDVPRVLLDSLPEPGPVPGPSSPDSAAYVIYTSGSTGTPKGVVVTHSGVLGLVETQRTRFGDDATRRVLQFASPSFDVAFFDLCLALLSGGRLVIVPADRRVAGPALTEYACEHRATFMILPPALLEALPPECELPTDSVLLAGTERVSPQLVERWAPGRRLFNAYGPTEATVNSTLGASDADELAGASEVPIGVADPGTRVYVLDPSLAPVPPGVLGELYLGGTGLARGYLGRSALTAERFVADPFATGERLYRTGDLVRWTPDGRLVFHGRADNQVKVRGYRVELGEIENVIAGDEQVTAALATVRGDRVLAYVVPRSERDESAEDEQVQAWKDLHESVFTDAGDEGYEENFRGWQSSYDGTDIPLDEMREWHAATIDRITELAPRRVLEIGVGTGLVLSRVAPDAEHFWGVDLSAHAVANLEAGLAAHDPDLARRVTLAVRPAHELDGFGASDVDTVIVNSVAQYFPSATYLVDVIDRARERLAPGGRVFLGDIRNLRTQRLLRTAVEVLRRADDGDGPAPLPADVDAAVARDGELVLDPDFFRALSGFAHVEIRVKRGHRHNELTRHRYDVVLHTEPPEAPAPETVLEWEDEQALTRALDEHPGRVRITGVPNARLAGENAAAAVVDAGGATAADARAALAETGTAPDPEDLHALADRLGRPLALSWAPGADTGDLDAVFGPAGETEVVGAYRGGPVTSRPTAYANHPAAQREVAALAGRLRERAAERLPEYMVPADVVVLDRFPLLPSGKVDTAALPDPRPVRSTGRGPQTPSEELLCELFSDVLGVPVGAEDGFFELGGHSLLATKLVSRIRSVAGVEIDIRDVFASPTPEALAPSLEAGSSEPVRPPLQRVEPRPEPVPLSFAQQRLWFLHRLEGPSATYDMPMAMRLTGELDVEALRAALADVVDRHESLRTVFPDTDGAPYQLVLDDPVVELPVVPTSEAALATEVTATAGHAFDLPAEIPVHARLLRLAPDEHVLVLVMHHIAADGWSMAPLWRDVATAYAARRDGTAPQWDPLPVQYADYTFWQRDHLGPLVAGQLEHWRTVLEGVPERTELPTDRPHPAVASYRGDSFRFGWDADLRRDLAAFARAEGASVFMVAHAALAALLTRHGAGTDVPIGSSIAGRTDEALDDLVGFFVNTLVLRTDTSGSPGLREMTARARAVDLDAYAHQDVPFERLVEALNPTRSLAHHPLFQVMLAWQNNEIAQVRLPGLEVADEPIRTGTARADLTLFVGETDGPDGGGVSGHVEFSTDVFDEDTVRALVDRWRRLLAGALADPDRPLDAIDLLTDDERAAVTARDEVPVGTVAGMVADQVRSTPDAVALRHGDRTVTYAELDARADVLAAVLTGRGVRPDDVVAVALPRSVDLVATLLAVLRCGAAYLPIDLALPDERIALMLDDGGPRAIVGDVGDVDLRIDPASHTSAPGAAPEHDPHPDQLAYLIFTSGSTGRPKAVAGTQRALANRLAWGRSAPRGAGGAGIDTAPGVRIAKSALSFIDGSTELLGGLVNGDTVVLADDATAGDPPALGRLVAESGVDTVTVVPGLLATWLSDEPDLLDGVRTWITSGEALPAALADAVTTRWPQARLLNFYGCSEVAGDSLWSIVDGEVRIGTPVANTGAYVLDAALRPVPPGVRGELYLSGDGLARGYHGRADLTSERFVADPFSGAGERMYRTGDLVVRRRDGSLEYVGRADAQVKIRGFRVEPDEVAAVLGGHPGVRRATVVARDDRLVGYVLGDVDGEQVRAAAADRLPAYMVPFAVVVLDEFPLNSSGKIDKAALPDPRTTHRVDSGPRTPQEQVLCELFAEVLDLPAVSPEDGFFALGGHSLLATRLVSRVRAVLGAELPLRAVFDAPTPRRLAGELDTGRAARPPLTPRQRPERIPQSYAQQRLWFLDRLSGPSSTYNIPWAWRITGPVDAPALERALADVVDRHEVLRTVHRESGGEVEQVVLPAGSDEARPRLEVGPGGLPELTAAAAHTFDLAADLPIRAHLIELGPDEHLFLLLVHHVAGDGWSLPPLRRDLDAAYAARCDGRAPDLAPLPVQYADYALWQRELLGDDTDADSVLAEQVGYWSDQLAGMPDELALPTDHTRPARSTGRGGRVRFAVPAAVHDGLRRVASETDASTFMVLHAALATLLTRMGAGTDVPLGSPIAGRTDHALDDLAGFFVNTLVLRTDTAGDPTFRELVGRVRETDLAAYAHQDLPFERLVEVLNPPRSLARHPLFQVMLAVYQVPGRAEEVFGLPAEFLDAGLRTAKFDLSFDLVETSDGIAGEIEFSLDVFREPTVASLAERLVRVLTTVAADPDRPIGAIDVLDAPERTRVLDEWGAGPEPTPAPRTAPELFEAAVAATPDRVALSDADGSWTFAELDRRTAARAGHLAAAGAGPGEVVAILLPRGAGYLEAIWSVLRSGAAYLPLDPDQPPARIAEILDDARPVVVLTDADRDVQGRPRVVLSDSGSGEAGGAVPDPADAAYVIYTSGSTGRPKGVVVPHGALANLFAGHRDVLHRPAVDAAGGRALRVGHAWPFSFDASWQPQLWMLDGHEVHVVDDETRRDPALLARVVLDRKLDFLELTPSQLAQVGAAGVISGPRCALPVVGFGGEAVPPVMWEELRALEGTRSYNLYGPTEATVDALVAQVADSPTPVVGRPVAGARAVVLDAGLRPVPPGVTGELYLSGAGLARGYLGQPGMTAERFVADPHGPAGSRMYRTGDLARWNARGHLEYLGRADDQVKIRGFRIEPGEIAAVLAGHEAVDRAVVVVRDGRLVAYLVGHDLPDRAALRSFVAATLPDYMVPSAFVEIGAVPVTANGKLDTAALPAPEADAPGRDPEGPVETALCAAFAEVLELERVGADDDVFDLGGHSMLLVRLRDTIHAALGVEIPIAELFTNPTPADLAGYLEGR</sequence>
<accession>A0A4V2PHY6</accession>
<name>A0A4V2PHY6_PSEEN</name>
<dbReference type="FunFam" id="3.40.50.980:FF:000001">
    <property type="entry name" value="Non-ribosomal peptide synthetase"/>
    <property type="match status" value="3"/>
</dbReference>
<keyword evidence="9" id="KW-1185">Reference proteome</keyword>
<feature type="domain" description="Carrier" evidence="7">
    <location>
        <begin position="5847"/>
        <end position="5921"/>
    </location>
</feature>
<dbReference type="Pfam" id="PF00668">
    <property type="entry name" value="Condensation"/>
    <property type="match status" value="4"/>
</dbReference>
<feature type="domain" description="Carrier" evidence="7">
    <location>
        <begin position="905"/>
        <end position="980"/>
    </location>
</feature>
<dbReference type="NCBIfam" id="TIGR01733">
    <property type="entry name" value="AA-adenyl-dom"/>
    <property type="match status" value="5"/>
</dbReference>
<dbReference type="EMBL" id="SMFZ01000002">
    <property type="protein sequence ID" value="TCK22556.1"/>
    <property type="molecule type" value="Genomic_DNA"/>
</dbReference>
<gene>
    <name evidence="8" type="ORF">EV378_6562</name>
</gene>
<dbReference type="Gene3D" id="3.40.50.1820">
    <property type="entry name" value="alpha/beta hydrolase"/>
    <property type="match status" value="1"/>
</dbReference>
<dbReference type="InterPro" id="IPR025110">
    <property type="entry name" value="AMP-bd_C"/>
</dbReference>
<evidence type="ECO:0000313" key="8">
    <source>
        <dbReference type="EMBL" id="TCK22556.1"/>
    </source>
</evidence>
<dbReference type="SUPFAM" id="SSF53335">
    <property type="entry name" value="S-adenosyl-L-methionine-dependent methyltransferases"/>
    <property type="match status" value="3"/>
</dbReference>
<dbReference type="InterPro" id="IPR023213">
    <property type="entry name" value="CAT-like_dom_sf"/>
</dbReference>
<evidence type="ECO:0000256" key="3">
    <source>
        <dbReference type="ARBA" id="ARBA00022553"/>
    </source>
</evidence>
<dbReference type="Proteomes" id="UP000295560">
    <property type="component" value="Unassembled WGS sequence"/>
</dbReference>
<dbReference type="SUPFAM" id="SSF56801">
    <property type="entry name" value="Acetyl-CoA synthetase-like"/>
    <property type="match status" value="5"/>
</dbReference>
<dbReference type="Gene3D" id="3.40.50.980">
    <property type="match status" value="8"/>
</dbReference>
<feature type="region of interest" description="Disordered" evidence="6">
    <location>
        <begin position="887"/>
        <end position="907"/>
    </location>
</feature>
<dbReference type="InterPro" id="IPR009081">
    <property type="entry name" value="PP-bd_ACP"/>
</dbReference>
<feature type="region of interest" description="Disordered" evidence="6">
    <location>
        <begin position="3848"/>
        <end position="3873"/>
    </location>
</feature>
<dbReference type="InterPro" id="IPR029063">
    <property type="entry name" value="SAM-dependent_MTases_sf"/>
</dbReference>
<dbReference type="InterPro" id="IPR006162">
    <property type="entry name" value="Ppantetheine_attach_site"/>
</dbReference>
<evidence type="ECO:0000256" key="1">
    <source>
        <dbReference type="ARBA" id="ARBA00001957"/>
    </source>
</evidence>
<dbReference type="InterPro" id="IPR020845">
    <property type="entry name" value="AMP-binding_CS"/>
</dbReference>
<dbReference type="InterPro" id="IPR020806">
    <property type="entry name" value="PKS_PP-bd"/>
</dbReference>
<dbReference type="FunFam" id="3.40.50.12780:FF:000012">
    <property type="entry name" value="Non-ribosomal peptide synthetase"/>
    <property type="match status" value="3"/>
</dbReference>
<evidence type="ECO:0000256" key="6">
    <source>
        <dbReference type="SAM" id="MobiDB-lite"/>
    </source>
</evidence>
<dbReference type="FunFam" id="3.30.559.10:FF:000012">
    <property type="entry name" value="Non-ribosomal peptide synthetase"/>
    <property type="match status" value="2"/>
</dbReference>
<dbReference type="FunFam" id="3.30.559.30:FF:000001">
    <property type="entry name" value="Non-ribosomal peptide synthetase"/>
    <property type="match status" value="1"/>
</dbReference>
<dbReference type="InterPro" id="IPR045851">
    <property type="entry name" value="AMP-bd_C_sf"/>
</dbReference>
<dbReference type="PROSITE" id="PS00012">
    <property type="entry name" value="PHOSPHOPANTETHEINE"/>
    <property type="match status" value="4"/>
</dbReference>
<dbReference type="Pfam" id="PF13193">
    <property type="entry name" value="AMP-binding_C"/>
    <property type="match status" value="3"/>
</dbReference>
<dbReference type="PROSITE" id="PS00455">
    <property type="entry name" value="AMP_BINDING"/>
    <property type="match status" value="5"/>
</dbReference>
<keyword evidence="3" id="KW-0597">Phosphoprotein</keyword>
<dbReference type="Gene3D" id="3.30.559.30">
    <property type="entry name" value="Nonribosomal peptide synthetase, condensation domain"/>
    <property type="match status" value="4"/>
</dbReference>
<dbReference type="InterPro" id="IPR013217">
    <property type="entry name" value="Methyltransf_12"/>
</dbReference>
<dbReference type="FunFam" id="3.40.50.980:FF:000002">
    <property type="entry name" value="Enterobactin synthetase component F"/>
    <property type="match status" value="1"/>
</dbReference>
<evidence type="ECO:0000256" key="4">
    <source>
        <dbReference type="ARBA" id="ARBA00022598"/>
    </source>
</evidence>
<dbReference type="PANTHER" id="PTHR45527">
    <property type="entry name" value="NONRIBOSOMAL PEPTIDE SYNTHETASE"/>
    <property type="match status" value="1"/>
</dbReference>
<dbReference type="Pfam" id="PF00501">
    <property type="entry name" value="AMP-binding"/>
    <property type="match status" value="5"/>
</dbReference>
<dbReference type="GO" id="GO:0031177">
    <property type="term" value="F:phosphopantetheine binding"/>
    <property type="evidence" value="ECO:0007669"/>
    <property type="project" value="InterPro"/>
</dbReference>
<dbReference type="GO" id="GO:0005829">
    <property type="term" value="C:cytosol"/>
    <property type="evidence" value="ECO:0007669"/>
    <property type="project" value="TreeGrafter"/>
</dbReference>
<evidence type="ECO:0000313" key="9">
    <source>
        <dbReference type="Proteomes" id="UP000295560"/>
    </source>
</evidence>
<dbReference type="Gene3D" id="3.40.50.150">
    <property type="entry name" value="Vaccinia Virus protein VP39"/>
    <property type="match status" value="3"/>
</dbReference>
<dbReference type="GO" id="GO:0072330">
    <property type="term" value="P:monocarboxylic acid biosynthetic process"/>
    <property type="evidence" value="ECO:0007669"/>
    <property type="project" value="UniProtKB-ARBA"/>
</dbReference>
<dbReference type="Pfam" id="PF08242">
    <property type="entry name" value="Methyltransf_12"/>
    <property type="match status" value="3"/>
</dbReference>
<dbReference type="GO" id="GO:0008610">
    <property type="term" value="P:lipid biosynthetic process"/>
    <property type="evidence" value="ECO:0007669"/>
    <property type="project" value="UniProtKB-ARBA"/>
</dbReference>
<keyword evidence="4" id="KW-0436">Ligase</keyword>
<feature type="region of interest" description="Disordered" evidence="6">
    <location>
        <begin position="3767"/>
        <end position="3786"/>
    </location>
</feature>
<dbReference type="InterPro" id="IPR042099">
    <property type="entry name" value="ANL_N_sf"/>
</dbReference>
<feature type="domain" description="Carrier" evidence="7">
    <location>
        <begin position="3783"/>
        <end position="3857"/>
    </location>
</feature>
<dbReference type="GO" id="GO:0016874">
    <property type="term" value="F:ligase activity"/>
    <property type="evidence" value="ECO:0007669"/>
    <property type="project" value="UniProtKB-KW"/>
</dbReference>
<dbReference type="FunFam" id="1.10.1200.10:FF:000016">
    <property type="entry name" value="Non-ribosomal peptide synthase"/>
    <property type="match status" value="2"/>
</dbReference>
<dbReference type="CDD" id="cd05930">
    <property type="entry name" value="A_NRPS"/>
    <property type="match status" value="2"/>
</dbReference>
<dbReference type="SUPFAM" id="SSF47336">
    <property type="entry name" value="ACP-like"/>
    <property type="match status" value="5"/>
</dbReference>
<dbReference type="CDD" id="cd17646">
    <property type="entry name" value="A_NRPS_AB3403-like"/>
    <property type="match status" value="1"/>
</dbReference>
<keyword evidence="5" id="KW-0677">Repeat</keyword>
<dbReference type="CDD" id="cd02440">
    <property type="entry name" value="AdoMet_MTases"/>
    <property type="match status" value="3"/>
</dbReference>
<evidence type="ECO:0000256" key="5">
    <source>
        <dbReference type="ARBA" id="ARBA00022737"/>
    </source>
</evidence>
<dbReference type="PANTHER" id="PTHR45527:SF1">
    <property type="entry name" value="FATTY ACID SYNTHASE"/>
    <property type="match status" value="1"/>
</dbReference>
<reference evidence="8 9" key="1">
    <citation type="submission" date="2019-03" db="EMBL/GenBank/DDBJ databases">
        <title>Sequencing the genomes of 1000 actinobacteria strains.</title>
        <authorList>
            <person name="Klenk H.-P."/>
        </authorList>
    </citation>
    <scope>NUCLEOTIDE SEQUENCE [LARGE SCALE GENOMIC DNA]</scope>
    <source>
        <strain evidence="8 9">DSM 44969</strain>
    </source>
</reference>
<feature type="region of interest" description="Disordered" evidence="6">
    <location>
        <begin position="2328"/>
        <end position="2348"/>
    </location>
</feature>
<protein>
    <submittedName>
        <fullName evidence="8">Amino acid adenylation domain-containing protein</fullName>
    </submittedName>
</protein>
<proteinExistence type="predicted"/>
<comment type="cofactor">
    <cofactor evidence="1">
        <name>pantetheine 4'-phosphate</name>
        <dbReference type="ChEBI" id="CHEBI:47942"/>
    </cofactor>
</comment>
<dbReference type="Gene3D" id="3.30.559.10">
    <property type="entry name" value="Chloramphenicol acetyltransferase-like domain"/>
    <property type="match status" value="4"/>
</dbReference>
<dbReference type="GO" id="GO:0009403">
    <property type="term" value="P:toxin biosynthetic process"/>
    <property type="evidence" value="ECO:0007669"/>
    <property type="project" value="UniProtKB-ARBA"/>
</dbReference>
<dbReference type="Pfam" id="PF00550">
    <property type="entry name" value="PP-binding"/>
    <property type="match status" value="5"/>
</dbReference>
<keyword evidence="2" id="KW-0596">Phosphopantetheine</keyword>
<dbReference type="InterPro" id="IPR010071">
    <property type="entry name" value="AA_adenyl_dom"/>
</dbReference>
<dbReference type="GO" id="GO:0043041">
    <property type="term" value="P:amino acid activation for nonribosomal peptide biosynthetic process"/>
    <property type="evidence" value="ECO:0007669"/>
    <property type="project" value="TreeGrafter"/>
</dbReference>
<dbReference type="PROSITE" id="PS50075">
    <property type="entry name" value="CARRIER"/>
    <property type="match status" value="5"/>
</dbReference>
<dbReference type="SMART" id="SM00823">
    <property type="entry name" value="PKS_PP"/>
    <property type="match status" value="5"/>
</dbReference>
<dbReference type="InterPro" id="IPR000873">
    <property type="entry name" value="AMP-dep_synth/lig_dom"/>
</dbReference>
<dbReference type="InterPro" id="IPR001242">
    <property type="entry name" value="Condensation_dom"/>
</dbReference>
<dbReference type="Gene3D" id="3.40.50.12780">
    <property type="entry name" value="N-terminal domain of ligase-like"/>
    <property type="match status" value="1"/>
</dbReference>
<dbReference type="FunFam" id="2.30.38.10:FF:000001">
    <property type="entry name" value="Non-ribosomal peptide synthetase PvdI"/>
    <property type="match status" value="5"/>
</dbReference>